<evidence type="ECO:0000313" key="1">
    <source>
        <dbReference type="EMBL" id="VDO49966.1"/>
    </source>
</evidence>
<sequence>MEDVKTITYLTSIIDEHDRSDADLKARIGKTRAAYLQLKNIWSTKQLSINKKVKIFNANVKTVLLHEAETFKTTKAIIQKKQVFINS</sequence>
<organism evidence="1 2">
    <name type="scientific">Schistosoma margrebowiei</name>
    <dbReference type="NCBI Taxonomy" id="48269"/>
    <lineage>
        <taxon>Eukaryota</taxon>
        <taxon>Metazoa</taxon>
        <taxon>Spiralia</taxon>
        <taxon>Lophotrochozoa</taxon>
        <taxon>Platyhelminthes</taxon>
        <taxon>Trematoda</taxon>
        <taxon>Digenea</taxon>
        <taxon>Strigeidida</taxon>
        <taxon>Schistosomatoidea</taxon>
        <taxon>Schistosomatidae</taxon>
        <taxon>Schistosoma</taxon>
    </lineage>
</organism>
<dbReference type="Pfam" id="PF20049">
    <property type="entry name" value="DUF6451"/>
    <property type="match status" value="1"/>
</dbReference>
<dbReference type="AlphaFoldDB" id="A0A183LB48"/>
<gene>
    <name evidence="1" type="ORF">SMRZ_LOCUS1023</name>
</gene>
<dbReference type="InterPro" id="IPR045609">
    <property type="entry name" value="DUF6451"/>
</dbReference>
<proteinExistence type="predicted"/>
<name>A0A183LB48_9TREM</name>
<evidence type="ECO:0000313" key="2">
    <source>
        <dbReference type="Proteomes" id="UP000277204"/>
    </source>
</evidence>
<protein>
    <submittedName>
        <fullName evidence="1">Uncharacterized protein</fullName>
    </submittedName>
</protein>
<reference evidence="1 2" key="1">
    <citation type="submission" date="2018-11" db="EMBL/GenBank/DDBJ databases">
        <authorList>
            <consortium name="Pathogen Informatics"/>
        </authorList>
    </citation>
    <scope>NUCLEOTIDE SEQUENCE [LARGE SCALE GENOMIC DNA]</scope>
    <source>
        <strain evidence="1 2">Zambia</strain>
    </source>
</reference>
<dbReference type="Proteomes" id="UP000277204">
    <property type="component" value="Unassembled WGS sequence"/>
</dbReference>
<dbReference type="EMBL" id="UZAI01000210">
    <property type="protein sequence ID" value="VDO49966.1"/>
    <property type="molecule type" value="Genomic_DNA"/>
</dbReference>
<keyword evidence="2" id="KW-1185">Reference proteome</keyword>
<accession>A0A183LB48</accession>